<evidence type="ECO:0000313" key="15">
    <source>
        <dbReference type="Proteomes" id="UP000733744"/>
    </source>
</evidence>
<dbReference type="SUPFAM" id="SSF55874">
    <property type="entry name" value="ATPase domain of HSP90 chaperone/DNA topoisomerase II/histidine kinase"/>
    <property type="match status" value="1"/>
</dbReference>
<sequence length="1209" mass="133689">MSNYWQNLKISSRLLIGFAIKITFVAILAVSAYGHLTQISKQMATLIDHPLKVIDETQQAQLKVLTIERDFRAYIRNDDPNANDELLRNVRQTDQDLNSLIKEIRSQYLGPAEDTVRAQNALDNWRQTREEFLSLGRADIHSEAYVRLDADRFRYSAETENQFQNILNFARNKAKTLGRAAELERDNALSNLIAVTTGLLFLGALIAWIISKSITAPLENLRSSMNTLAEGNLETNIPYLESQSELGSIAKTVHVFKKAAIKLETQRWIKATVSELSTTLQSLTTTVDFAQQAINRLVVELGGGAGVFYYWNETDESLELLGSYGLKKRRHLDTHFKLGESLVGQAALEKTTIILTEVPDDYARIASGIGEASPRNILVAPILSKNKVLAVVEIGAFVTFTSEQLALIDEILPSLALNLELLERNNRTLTLLDKTQQQTEELRASEEELRAQSDQLQVANEELRKKSDALQQQAEELRASEEELRSQREELSATNEELAIKSKNLEEQTKQLDEARIEAEKRALERDTASRYKSEFLANMSHELRTPLNSLLILARSLRDNEEGNLNDDQVESAGIIHESGTSLLRLINDILDLSKVEAGKMEMNVSHVRLDQFAATLQQRFRLLAESKGLGFNIQSAPDLPEAIVSDSGKLEQILNNLIGNAVKFTEQGQVSVTIKRPAPSSMPAAVGLASDRVIEFEISDTGIGIPANKIDAVFQAFEQVDGSTSRRYGGTGLGLTISKRLAQFLGGDIAVISSEGQGSTFRLILPQETRAQKSSQSGAAVISTSSVERVSTPENAGAPAMQKFPQIADDRETVSAGDETILIIEDDEKFAKIVRNLSRKRGFKCLIAEDGAAGLELARRYRPTGIVLDVGLPGMNGWTVMAKLKECAETRHIPVHFMSATDASLRGLEMGAVGFFTKPVSKEQIESAFERIRHFTSSSQRRILVVDDDAATRKAVKTLLASEDIQIVESEDAEAALLHLQSGRLFDCMILDLTLPGMSGVNLLEACAQQQLALPPVIVYSGQELSNEQTLALREYTDSIVIKGARSPERLLDEVTLFLHSVKVNLPLAQQQQLNKPEQKIESISGRTVLIVDDDMRNTFALSKVLRSKGLNVLMAQDGLKAISQLEANPGIDLVLMDIMMPGMDGYTAIRKIRREIPCQSLPIIALTAKAMIGDREKCLEAGANDYLSKPVDIDDLTAIMMRCWQG</sequence>
<dbReference type="InterPro" id="IPR004358">
    <property type="entry name" value="Sig_transdc_His_kin-like_C"/>
</dbReference>
<dbReference type="Gene3D" id="6.10.340.10">
    <property type="match status" value="1"/>
</dbReference>
<dbReference type="InterPro" id="IPR036097">
    <property type="entry name" value="HisK_dim/P_sf"/>
</dbReference>
<dbReference type="CDD" id="cd17546">
    <property type="entry name" value="REC_hyHK_CKI1_RcsC-like"/>
    <property type="match status" value="1"/>
</dbReference>
<dbReference type="InterPro" id="IPR036890">
    <property type="entry name" value="HATPase_C_sf"/>
</dbReference>
<feature type="transmembrane region" description="Helical" evidence="10">
    <location>
        <begin position="12"/>
        <end position="33"/>
    </location>
</feature>
<dbReference type="Gene3D" id="1.10.287.130">
    <property type="match status" value="1"/>
</dbReference>
<gene>
    <name evidence="14" type="ORF">EKO24_017465</name>
</gene>
<feature type="domain" description="Response regulatory" evidence="12">
    <location>
        <begin position="1090"/>
        <end position="1207"/>
    </location>
</feature>
<comment type="caution">
    <text evidence="14">The sequence shown here is derived from an EMBL/GenBank/DDBJ whole genome shotgun (WGS) entry which is preliminary data.</text>
</comment>
<feature type="compositionally biased region" description="Basic and acidic residues" evidence="9">
    <location>
        <begin position="475"/>
        <end position="491"/>
    </location>
</feature>
<dbReference type="CDD" id="cd16922">
    <property type="entry name" value="HATPase_EvgS-ArcB-TorS-like"/>
    <property type="match status" value="1"/>
</dbReference>
<keyword evidence="10" id="KW-0812">Transmembrane</keyword>
<dbReference type="SUPFAM" id="SSF158472">
    <property type="entry name" value="HAMP domain-like"/>
    <property type="match status" value="1"/>
</dbReference>
<dbReference type="Pfam" id="PF00512">
    <property type="entry name" value="HisKA"/>
    <property type="match status" value="1"/>
</dbReference>
<comment type="catalytic activity">
    <reaction evidence="1">
        <text>ATP + protein L-histidine = ADP + protein N-phospho-L-histidine.</text>
        <dbReference type="EC" id="2.7.13.3"/>
    </reaction>
</comment>
<feature type="domain" description="Response regulatory" evidence="12">
    <location>
        <begin position="822"/>
        <end position="935"/>
    </location>
</feature>
<evidence type="ECO:0000313" key="14">
    <source>
        <dbReference type="EMBL" id="TRW91204.1"/>
    </source>
</evidence>
<accession>A0ABY3C7U1</accession>
<dbReference type="InterPro" id="IPR005467">
    <property type="entry name" value="His_kinase_dom"/>
</dbReference>
<evidence type="ECO:0000256" key="4">
    <source>
        <dbReference type="ARBA" id="ARBA00022553"/>
    </source>
</evidence>
<evidence type="ECO:0000256" key="5">
    <source>
        <dbReference type="ARBA" id="ARBA00022679"/>
    </source>
</evidence>
<evidence type="ECO:0000256" key="8">
    <source>
        <dbReference type="PROSITE-ProRule" id="PRU00169"/>
    </source>
</evidence>
<dbReference type="SUPFAM" id="SSF52172">
    <property type="entry name" value="CheY-like"/>
    <property type="match status" value="3"/>
</dbReference>
<comment type="subcellular location">
    <subcellularLocation>
        <location evidence="2">Membrane</location>
    </subcellularLocation>
</comment>
<dbReference type="Gene3D" id="3.30.565.10">
    <property type="entry name" value="Histidine kinase-like ATPase, C-terminal domain"/>
    <property type="match status" value="1"/>
</dbReference>
<evidence type="ECO:0000256" key="1">
    <source>
        <dbReference type="ARBA" id="ARBA00000085"/>
    </source>
</evidence>
<keyword evidence="6" id="KW-0418">Kinase</keyword>
<dbReference type="InterPro" id="IPR003018">
    <property type="entry name" value="GAF"/>
</dbReference>
<evidence type="ECO:0000259" key="13">
    <source>
        <dbReference type="PROSITE" id="PS50885"/>
    </source>
</evidence>
<dbReference type="EC" id="2.7.13.3" evidence="3"/>
<dbReference type="RefSeq" id="WP_127027781.1">
    <property type="nucleotide sequence ID" value="NZ_RYFG02000114.1"/>
</dbReference>
<evidence type="ECO:0000256" key="7">
    <source>
        <dbReference type="ARBA" id="ARBA00023012"/>
    </source>
</evidence>
<dbReference type="InterPro" id="IPR003660">
    <property type="entry name" value="HAMP_dom"/>
</dbReference>
<dbReference type="InterPro" id="IPR024478">
    <property type="entry name" value="HlyB_4HB_MCP"/>
</dbReference>
<name>A0ABY3C7U1_9GAMM</name>
<dbReference type="SMART" id="SM00304">
    <property type="entry name" value="HAMP"/>
    <property type="match status" value="1"/>
</dbReference>
<evidence type="ECO:0000256" key="10">
    <source>
        <dbReference type="SAM" id="Phobius"/>
    </source>
</evidence>
<dbReference type="Proteomes" id="UP000733744">
    <property type="component" value="Unassembled WGS sequence"/>
</dbReference>
<dbReference type="SMART" id="SM00387">
    <property type="entry name" value="HATPase_c"/>
    <property type="match status" value="1"/>
</dbReference>
<dbReference type="Gene3D" id="3.30.450.40">
    <property type="match status" value="1"/>
</dbReference>
<keyword evidence="10" id="KW-1133">Transmembrane helix</keyword>
<feature type="region of interest" description="Disordered" evidence="9">
    <location>
        <begin position="462"/>
        <end position="505"/>
    </location>
</feature>
<proteinExistence type="predicted"/>
<evidence type="ECO:0000259" key="12">
    <source>
        <dbReference type="PROSITE" id="PS50110"/>
    </source>
</evidence>
<keyword evidence="10" id="KW-0472">Membrane</keyword>
<keyword evidence="7" id="KW-0902">Two-component regulatory system</keyword>
<keyword evidence="4 8" id="KW-0597">Phosphoprotein</keyword>
<dbReference type="SUPFAM" id="SSF47384">
    <property type="entry name" value="Homodimeric domain of signal transducing histidine kinase"/>
    <property type="match status" value="1"/>
</dbReference>
<feature type="modified residue" description="4-aspartylphosphate" evidence="8">
    <location>
        <position position="994"/>
    </location>
</feature>
<dbReference type="SMART" id="SM00448">
    <property type="entry name" value="REC"/>
    <property type="match status" value="3"/>
</dbReference>
<dbReference type="CDD" id="cd17574">
    <property type="entry name" value="REC_OmpR"/>
    <property type="match status" value="1"/>
</dbReference>
<feature type="domain" description="Response regulatory" evidence="12">
    <location>
        <begin position="944"/>
        <end position="1060"/>
    </location>
</feature>
<dbReference type="PROSITE" id="PS50885">
    <property type="entry name" value="HAMP"/>
    <property type="match status" value="1"/>
</dbReference>
<dbReference type="Pfam" id="PF00672">
    <property type="entry name" value="HAMP"/>
    <property type="match status" value="1"/>
</dbReference>
<dbReference type="CDD" id="cd00156">
    <property type="entry name" value="REC"/>
    <property type="match status" value="1"/>
</dbReference>
<dbReference type="Pfam" id="PF12729">
    <property type="entry name" value="4HB_MCP_1"/>
    <property type="match status" value="1"/>
</dbReference>
<protein>
    <recommendedName>
        <fullName evidence="3">histidine kinase</fullName>
        <ecNumber evidence="3">2.7.13.3</ecNumber>
    </recommendedName>
</protein>
<dbReference type="CDD" id="cd06225">
    <property type="entry name" value="HAMP"/>
    <property type="match status" value="1"/>
</dbReference>
<dbReference type="SMART" id="SM00388">
    <property type="entry name" value="HisKA"/>
    <property type="match status" value="1"/>
</dbReference>
<dbReference type="PROSITE" id="PS50109">
    <property type="entry name" value="HIS_KIN"/>
    <property type="match status" value="1"/>
</dbReference>
<feature type="modified residue" description="4-aspartylphosphate" evidence="8">
    <location>
        <position position="1140"/>
    </location>
</feature>
<evidence type="ECO:0000256" key="2">
    <source>
        <dbReference type="ARBA" id="ARBA00004370"/>
    </source>
</evidence>
<dbReference type="Gene3D" id="3.40.50.2300">
    <property type="match status" value="3"/>
</dbReference>
<evidence type="ECO:0000259" key="11">
    <source>
        <dbReference type="PROSITE" id="PS50109"/>
    </source>
</evidence>
<dbReference type="PANTHER" id="PTHR45339:SF1">
    <property type="entry name" value="HYBRID SIGNAL TRANSDUCTION HISTIDINE KINASE J"/>
    <property type="match status" value="1"/>
</dbReference>
<feature type="modified residue" description="4-aspartylphosphate" evidence="8">
    <location>
        <position position="871"/>
    </location>
</feature>
<dbReference type="Pfam" id="PF02518">
    <property type="entry name" value="HATPase_c"/>
    <property type="match status" value="1"/>
</dbReference>
<dbReference type="SUPFAM" id="SSF55781">
    <property type="entry name" value="GAF domain-like"/>
    <property type="match status" value="1"/>
</dbReference>
<feature type="domain" description="HAMP" evidence="13">
    <location>
        <begin position="212"/>
        <end position="265"/>
    </location>
</feature>
<dbReference type="InterPro" id="IPR011006">
    <property type="entry name" value="CheY-like_superfamily"/>
</dbReference>
<feature type="domain" description="Histidine kinase" evidence="11">
    <location>
        <begin position="539"/>
        <end position="771"/>
    </location>
</feature>
<dbReference type="InterPro" id="IPR001789">
    <property type="entry name" value="Sig_transdc_resp-reg_receiver"/>
</dbReference>
<dbReference type="InterPro" id="IPR029016">
    <property type="entry name" value="GAF-like_dom_sf"/>
</dbReference>
<dbReference type="PANTHER" id="PTHR45339">
    <property type="entry name" value="HYBRID SIGNAL TRANSDUCTION HISTIDINE KINASE J"/>
    <property type="match status" value="1"/>
</dbReference>
<evidence type="ECO:0000256" key="3">
    <source>
        <dbReference type="ARBA" id="ARBA00012438"/>
    </source>
</evidence>
<dbReference type="Pfam" id="PF13185">
    <property type="entry name" value="GAF_2"/>
    <property type="match status" value="1"/>
</dbReference>
<dbReference type="InterPro" id="IPR003661">
    <property type="entry name" value="HisK_dim/P_dom"/>
</dbReference>
<reference evidence="14 15" key="1">
    <citation type="journal article" date="2019" name="Antonie Van Leeuwenhoek">
        <title>Description of 'Ca. Methylobacter oryzae' KRF1, a novel species from the environmentally important Methylobacter clade 2.</title>
        <authorList>
            <person name="Khatri K."/>
            <person name="Mohite J.A."/>
            <person name="Pandit P.S."/>
            <person name="Bahulikar R."/>
            <person name="Rahalkar M.C."/>
        </authorList>
    </citation>
    <scope>NUCLEOTIDE SEQUENCE [LARGE SCALE GENOMIC DNA]</scope>
    <source>
        <strain evidence="14 15">KRF1</strain>
    </source>
</reference>
<dbReference type="CDD" id="cd00082">
    <property type="entry name" value="HisKA"/>
    <property type="match status" value="1"/>
</dbReference>
<dbReference type="Pfam" id="PF00072">
    <property type="entry name" value="Response_reg"/>
    <property type="match status" value="3"/>
</dbReference>
<evidence type="ECO:0000256" key="9">
    <source>
        <dbReference type="SAM" id="MobiDB-lite"/>
    </source>
</evidence>
<keyword evidence="15" id="KW-1185">Reference proteome</keyword>
<evidence type="ECO:0000256" key="6">
    <source>
        <dbReference type="ARBA" id="ARBA00022777"/>
    </source>
</evidence>
<dbReference type="PROSITE" id="PS50110">
    <property type="entry name" value="RESPONSE_REGULATORY"/>
    <property type="match status" value="3"/>
</dbReference>
<dbReference type="EMBL" id="RYFG02000114">
    <property type="protein sequence ID" value="TRW91204.1"/>
    <property type="molecule type" value="Genomic_DNA"/>
</dbReference>
<organism evidence="14 15">
    <name type="scientific">Candidatus Methylobacter oryzae</name>
    <dbReference type="NCBI Taxonomy" id="2497749"/>
    <lineage>
        <taxon>Bacteria</taxon>
        <taxon>Pseudomonadati</taxon>
        <taxon>Pseudomonadota</taxon>
        <taxon>Gammaproteobacteria</taxon>
        <taxon>Methylococcales</taxon>
        <taxon>Methylococcaceae</taxon>
        <taxon>Methylobacter</taxon>
    </lineage>
</organism>
<dbReference type="InterPro" id="IPR003594">
    <property type="entry name" value="HATPase_dom"/>
</dbReference>
<feature type="transmembrane region" description="Helical" evidence="10">
    <location>
        <begin position="189"/>
        <end position="210"/>
    </location>
</feature>
<keyword evidence="5" id="KW-0808">Transferase</keyword>
<dbReference type="PRINTS" id="PR00344">
    <property type="entry name" value="BCTRLSENSOR"/>
</dbReference>